<evidence type="ECO:0000313" key="1">
    <source>
        <dbReference type="EMBL" id="TDW95391.1"/>
    </source>
</evidence>
<dbReference type="SUPFAM" id="SSF158560">
    <property type="entry name" value="BH3980-like"/>
    <property type="match status" value="1"/>
</dbReference>
<dbReference type="Pfam" id="PF06304">
    <property type="entry name" value="DUF1048"/>
    <property type="match status" value="1"/>
</dbReference>
<organism evidence="1 2">
    <name type="scientific">Kribbella pratensis</name>
    <dbReference type="NCBI Taxonomy" id="2512112"/>
    <lineage>
        <taxon>Bacteria</taxon>
        <taxon>Bacillati</taxon>
        <taxon>Actinomycetota</taxon>
        <taxon>Actinomycetes</taxon>
        <taxon>Propionibacteriales</taxon>
        <taxon>Kribbellaceae</taxon>
        <taxon>Kribbella</taxon>
    </lineage>
</organism>
<name>A0ABY2FQH4_9ACTN</name>
<gene>
    <name evidence="1" type="ORF">EV137_2731</name>
</gene>
<dbReference type="InterPro" id="IPR008316">
    <property type="entry name" value="UCP029876"/>
</dbReference>
<protein>
    <submittedName>
        <fullName evidence="1">DNA-binding ferritin-like protein (Dps family)</fullName>
    </submittedName>
</protein>
<evidence type="ECO:0000313" key="2">
    <source>
        <dbReference type="Proteomes" id="UP000295060"/>
    </source>
</evidence>
<dbReference type="Gene3D" id="1.10.1900.10">
    <property type="entry name" value="c-terminal domain of poly(a) binding protein"/>
    <property type="match status" value="1"/>
</dbReference>
<dbReference type="EMBL" id="SODU01000001">
    <property type="protein sequence ID" value="TDW95391.1"/>
    <property type="molecule type" value="Genomic_DNA"/>
</dbReference>
<keyword evidence="2" id="KW-1185">Reference proteome</keyword>
<accession>A0ABY2FQH4</accession>
<reference evidence="1 2" key="1">
    <citation type="submission" date="2019-03" db="EMBL/GenBank/DDBJ databases">
        <title>Genomic Encyclopedia of Type Strains, Phase III (KMG-III): the genomes of soil and plant-associated and newly described type strains.</title>
        <authorList>
            <person name="Whitman W."/>
        </authorList>
    </citation>
    <scope>NUCLEOTIDE SEQUENCE [LARGE SCALE GENOMIC DNA]</scope>
    <source>
        <strain evidence="1 2">VKMAc-2574</strain>
    </source>
</reference>
<sequence>MVTTLIEKLVGDLGDKRRWRRYKGRVKALPGNYRTAAEGLERYLTYFGAITKGDLPVDVVMPMLEDLAGLVERAAADGTPVRAVVGEAPVEFAEAFFRNYSDGRWISRERDESISAIERGFYKEVEREITRERERLVKAIGRAEADGRGIRS</sequence>
<dbReference type="Proteomes" id="UP000295060">
    <property type="component" value="Unassembled WGS sequence"/>
</dbReference>
<comment type="caution">
    <text evidence="1">The sequence shown here is derived from an EMBL/GenBank/DDBJ whole genome shotgun (WGS) entry which is preliminary data.</text>
</comment>
<proteinExistence type="predicted"/>